<evidence type="ECO:0000256" key="2">
    <source>
        <dbReference type="SAM" id="Phobius"/>
    </source>
</evidence>
<feature type="compositionally biased region" description="Low complexity" evidence="1">
    <location>
        <begin position="145"/>
        <end position="155"/>
    </location>
</feature>
<keyword evidence="2" id="KW-0472">Membrane</keyword>
<protein>
    <recommendedName>
        <fullName evidence="5">LPXTG cell wall anchor domain-containing protein</fullName>
    </recommendedName>
</protein>
<feature type="region of interest" description="Disordered" evidence="1">
    <location>
        <begin position="116"/>
        <end position="203"/>
    </location>
</feature>
<keyword evidence="2" id="KW-0812">Transmembrane</keyword>
<comment type="caution">
    <text evidence="3">The sequence shown here is derived from an EMBL/GenBank/DDBJ whole genome shotgun (WGS) entry which is preliminary data.</text>
</comment>
<evidence type="ECO:0000256" key="1">
    <source>
        <dbReference type="SAM" id="MobiDB-lite"/>
    </source>
</evidence>
<organism evidence="3 4">
    <name type="scientific">Nesterenkonia alkaliphila</name>
    <dbReference type="NCBI Taxonomy" id="1463631"/>
    <lineage>
        <taxon>Bacteria</taxon>
        <taxon>Bacillati</taxon>
        <taxon>Actinomycetota</taxon>
        <taxon>Actinomycetes</taxon>
        <taxon>Micrococcales</taxon>
        <taxon>Micrococcaceae</taxon>
        <taxon>Nesterenkonia</taxon>
    </lineage>
</organism>
<keyword evidence="4" id="KW-1185">Reference proteome</keyword>
<feature type="compositionally biased region" description="Pro residues" evidence="1">
    <location>
        <begin position="134"/>
        <end position="144"/>
    </location>
</feature>
<dbReference type="RefSeq" id="WP_157323668.1">
    <property type="nucleotide sequence ID" value="NZ_BMFX01000017.1"/>
</dbReference>
<feature type="compositionally biased region" description="Low complexity" evidence="1">
    <location>
        <begin position="182"/>
        <end position="192"/>
    </location>
</feature>
<sequence length="241" mass="23872">MNHPGAALAVLAGAGLLPLSTVPAEEDAFTVDLSVPDGATAVWIDLESAEVAASLVTGYLDGAALDLQDTALGVTAIAEVSPGETVLGILTDEELDVDLYIAFTDESGNILSWQSSSEQLVPEIPDGEEGPEETPAPSPTPTTTPTPTDSGSPSAEPSPDPSGSPSPQEDGSTEPDPAGTTSESPPSAPQSEAAEDEEDEASGGLAATGAVIAWTVAGAAALLLAGAALAYAARARKGGAL</sequence>
<keyword evidence="2" id="KW-1133">Transmembrane helix</keyword>
<evidence type="ECO:0008006" key="5">
    <source>
        <dbReference type="Google" id="ProtNLM"/>
    </source>
</evidence>
<dbReference type="EMBL" id="WRPM01000069">
    <property type="protein sequence ID" value="MVT26592.1"/>
    <property type="molecule type" value="Genomic_DNA"/>
</dbReference>
<reference evidence="3 4" key="1">
    <citation type="submission" date="2019-12" db="EMBL/GenBank/DDBJ databases">
        <title>Nesterenkonia muleiensis sp. nov., a novel actinobacterium isolated from sap of Populus euphratica.</title>
        <authorList>
            <person name="Wang R."/>
        </authorList>
    </citation>
    <scope>NUCLEOTIDE SEQUENCE [LARGE SCALE GENOMIC DNA]</scope>
    <source>
        <strain evidence="3 4">F10</strain>
    </source>
</reference>
<accession>A0A7K1UJU1</accession>
<proteinExistence type="predicted"/>
<evidence type="ECO:0000313" key="3">
    <source>
        <dbReference type="EMBL" id="MVT26592.1"/>
    </source>
</evidence>
<name>A0A7K1UJU1_9MICC</name>
<gene>
    <name evidence="3" type="ORF">GNZ21_09520</name>
</gene>
<feature type="transmembrane region" description="Helical" evidence="2">
    <location>
        <begin position="211"/>
        <end position="233"/>
    </location>
</feature>
<evidence type="ECO:0000313" key="4">
    <source>
        <dbReference type="Proteomes" id="UP000460157"/>
    </source>
</evidence>
<dbReference type="AlphaFoldDB" id="A0A7K1UJU1"/>
<dbReference type="Proteomes" id="UP000460157">
    <property type="component" value="Unassembled WGS sequence"/>
</dbReference>